<dbReference type="PANTHER" id="PTHR24096">
    <property type="entry name" value="LONG-CHAIN-FATTY-ACID--COA LIGASE"/>
    <property type="match status" value="1"/>
</dbReference>
<accession>A0A1Y2FMS6</accession>
<comment type="caution">
    <text evidence="3">The sequence shown here is derived from an EMBL/GenBank/DDBJ whole genome shotgun (WGS) entry which is preliminary data.</text>
</comment>
<evidence type="ECO:0000259" key="1">
    <source>
        <dbReference type="Pfam" id="PF00501"/>
    </source>
</evidence>
<sequence>MSTIPSVNFLAQNKLVPLPVNQNNTFEFIFSSPFTKGSPTWKATPKELQHHALPGPIPEEKPIFRDGITGATLSYGRLRSDALKVASSLVLGPLDLKPAPVTDSNPAVNRGAVVSPIVLLHLPNCLQFAVLAFGVLASGLTFTAANPVLTPSEIAHILTLSQPSVLVTTPAGLPNFQAAFALLPAPLQQKLGYATKGNVFLVDLEHDDYGASAGSLATPPDVAVGGWKVQNWKVLLPAKPAPFSPPKYVGSEAALRAAVIFWSSGTSGKSKGVILTHKACSSAIISVWHYATLGADERLVGLPPFYHIFGWANVLMVSPAFGATTTTIPKFDPQTYLRIAQDTRATHLHIAPPVAVLFAKSPLVKGFDLSSVKACTSGGAPLGASVISETYKRLGILVRMGYGLSETSGVTGQVANSWAELEPLLGSTGSVFGGTEIKIVSIEDGKTVQVEQTGEICIRSNYTAISYLNNPEATSESFDDEGWFHTGDVGKFDAKGNLYIVDRLKEILKIKGFQVAPADLEDALCGSPLVQDAGVSSIYHEEHATEYPRAYVVPFDKEVLKGGPAAEEFAHALRKHIEAKHAPYKWIRGGFVIVEAVPKSPAGKILRRLLKDTKGHLVHVYEEKIRAKL</sequence>
<dbReference type="STRING" id="106004.A0A1Y2FMS6"/>
<dbReference type="Pfam" id="PF13193">
    <property type="entry name" value="AMP-binding_C"/>
    <property type="match status" value="1"/>
</dbReference>
<protein>
    <submittedName>
        <fullName evidence="3">4-coumarate-CoA igase</fullName>
    </submittedName>
</protein>
<dbReference type="OrthoDB" id="6509636at2759"/>
<dbReference type="EMBL" id="MCGR01000016">
    <property type="protein sequence ID" value="ORY85291.1"/>
    <property type="molecule type" value="Genomic_DNA"/>
</dbReference>
<dbReference type="GO" id="GO:0019748">
    <property type="term" value="P:secondary metabolic process"/>
    <property type="evidence" value="ECO:0007669"/>
    <property type="project" value="TreeGrafter"/>
</dbReference>
<dbReference type="PROSITE" id="PS00455">
    <property type="entry name" value="AMP_BINDING"/>
    <property type="match status" value="1"/>
</dbReference>
<dbReference type="Pfam" id="PF00501">
    <property type="entry name" value="AMP-binding"/>
    <property type="match status" value="1"/>
</dbReference>
<dbReference type="GO" id="GO:0016405">
    <property type="term" value="F:CoA-ligase activity"/>
    <property type="evidence" value="ECO:0007669"/>
    <property type="project" value="TreeGrafter"/>
</dbReference>
<feature type="domain" description="AMP-binding enzyme C-terminal" evidence="2">
    <location>
        <begin position="520"/>
        <end position="604"/>
    </location>
</feature>
<dbReference type="Proteomes" id="UP000193467">
    <property type="component" value="Unassembled WGS sequence"/>
</dbReference>
<dbReference type="InterPro" id="IPR000873">
    <property type="entry name" value="AMP-dep_synth/lig_dom"/>
</dbReference>
<dbReference type="Gene3D" id="3.30.300.30">
    <property type="match status" value="1"/>
</dbReference>
<reference evidence="3 4" key="1">
    <citation type="submission" date="2016-07" db="EMBL/GenBank/DDBJ databases">
        <title>Pervasive Adenine N6-methylation of Active Genes in Fungi.</title>
        <authorList>
            <consortium name="DOE Joint Genome Institute"/>
            <person name="Mondo S.J."/>
            <person name="Dannebaum R.O."/>
            <person name="Kuo R.C."/>
            <person name="Labutti K."/>
            <person name="Haridas S."/>
            <person name="Kuo A."/>
            <person name="Salamov A."/>
            <person name="Ahrendt S.R."/>
            <person name="Lipzen A."/>
            <person name="Sullivan W."/>
            <person name="Andreopoulos W.B."/>
            <person name="Clum A."/>
            <person name="Lindquist E."/>
            <person name="Daum C."/>
            <person name="Ramamoorthy G.K."/>
            <person name="Gryganskyi A."/>
            <person name="Culley D."/>
            <person name="Magnuson J.K."/>
            <person name="James T.Y."/>
            <person name="O'Malley M.A."/>
            <person name="Stajich J.E."/>
            <person name="Spatafora J.W."/>
            <person name="Visel A."/>
            <person name="Grigoriev I.V."/>
        </authorList>
    </citation>
    <scope>NUCLEOTIDE SEQUENCE [LARGE SCALE GENOMIC DNA]</scope>
    <source>
        <strain evidence="3 4">62-1032</strain>
    </source>
</reference>
<dbReference type="InParanoid" id="A0A1Y2FMS6"/>
<evidence type="ECO:0000313" key="3">
    <source>
        <dbReference type="EMBL" id="ORY85291.1"/>
    </source>
</evidence>
<dbReference type="AlphaFoldDB" id="A0A1Y2FMS6"/>
<dbReference type="SUPFAM" id="SSF56801">
    <property type="entry name" value="Acetyl-CoA synthetase-like"/>
    <property type="match status" value="1"/>
</dbReference>
<keyword evidence="4" id="KW-1185">Reference proteome</keyword>
<dbReference type="InterPro" id="IPR042099">
    <property type="entry name" value="ANL_N_sf"/>
</dbReference>
<dbReference type="InterPro" id="IPR025110">
    <property type="entry name" value="AMP-bd_C"/>
</dbReference>
<dbReference type="PANTHER" id="PTHR24096:SF295">
    <property type="entry name" value="ACETYL-COA SYNTHETASE-LIKE PROTEIN"/>
    <property type="match status" value="1"/>
</dbReference>
<dbReference type="Gene3D" id="3.40.50.12780">
    <property type="entry name" value="N-terminal domain of ligase-like"/>
    <property type="match status" value="1"/>
</dbReference>
<evidence type="ECO:0000259" key="2">
    <source>
        <dbReference type="Pfam" id="PF13193"/>
    </source>
</evidence>
<dbReference type="InterPro" id="IPR020845">
    <property type="entry name" value="AMP-binding_CS"/>
</dbReference>
<name>A0A1Y2FMS6_9BASI</name>
<feature type="domain" description="AMP-dependent synthetase/ligase" evidence="1">
    <location>
        <begin position="111"/>
        <end position="468"/>
    </location>
</feature>
<organism evidence="3 4">
    <name type="scientific">Leucosporidium creatinivorum</name>
    <dbReference type="NCBI Taxonomy" id="106004"/>
    <lineage>
        <taxon>Eukaryota</taxon>
        <taxon>Fungi</taxon>
        <taxon>Dikarya</taxon>
        <taxon>Basidiomycota</taxon>
        <taxon>Pucciniomycotina</taxon>
        <taxon>Microbotryomycetes</taxon>
        <taxon>Leucosporidiales</taxon>
        <taxon>Leucosporidium</taxon>
    </lineage>
</organism>
<proteinExistence type="predicted"/>
<evidence type="ECO:0000313" key="4">
    <source>
        <dbReference type="Proteomes" id="UP000193467"/>
    </source>
</evidence>
<dbReference type="InterPro" id="IPR045851">
    <property type="entry name" value="AMP-bd_C_sf"/>
</dbReference>
<gene>
    <name evidence="3" type="ORF">BCR35DRAFT_302736</name>
</gene>